<dbReference type="InterPro" id="IPR052931">
    <property type="entry name" value="Prophage_regulatory_activator"/>
</dbReference>
<evidence type="ECO:0000313" key="2">
    <source>
        <dbReference type="Proteomes" id="UP000278035"/>
    </source>
</evidence>
<name>A0A3G8M067_9GAMM</name>
<dbReference type="PANTHER" id="PTHR36154:SF1">
    <property type="entry name" value="DNA-BINDING TRANSCRIPTIONAL ACTIVATOR ALPA"/>
    <property type="match status" value="1"/>
</dbReference>
<dbReference type="EMBL" id="CP034015">
    <property type="protein sequence ID" value="AZG74512.1"/>
    <property type="molecule type" value="Genomic_DNA"/>
</dbReference>
<gene>
    <name evidence="1" type="ORF">EGC82_18205</name>
</gene>
<dbReference type="InterPro" id="IPR010260">
    <property type="entry name" value="AlpA"/>
</dbReference>
<dbReference type="KEGG" id="slj:EGC82_18205"/>
<dbReference type="OrthoDB" id="8455288at2"/>
<accession>A0A3G8M067</accession>
<dbReference type="AlphaFoldDB" id="A0A3G8M067"/>
<reference evidence="2" key="1">
    <citation type="submission" date="2018-11" db="EMBL/GenBank/DDBJ databases">
        <title>Shewanella sp. M2.</title>
        <authorList>
            <person name="Hwang Y.J."/>
            <person name="Hwang C.Y."/>
        </authorList>
    </citation>
    <scope>NUCLEOTIDE SEQUENCE [LARGE SCALE GENOMIC DNA]</scope>
    <source>
        <strain evidence="2">LMG 19866</strain>
    </source>
</reference>
<sequence length="62" mass="7253">MKLIKLRTVMECTALARSTIYKLMDEGVFPKSVNLGVRSVAWVESEIQDWILERIEERDLLK</sequence>
<dbReference type="Gene3D" id="1.10.238.160">
    <property type="match status" value="1"/>
</dbReference>
<dbReference type="Proteomes" id="UP000278035">
    <property type="component" value="Chromosome"/>
</dbReference>
<organism evidence="1 2">
    <name type="scientific">Shewanella livingstonensis</name>
    <dbReference type="NCBI Taxonomy" id="150120"/>
    <lineage>
        <taxon>Bacteria</taxon>
        <taxon>Pseudomonadati</taxon>
        <taxon>Pseudomonadota</taxon>
        <taxon>Gammaproteobacteria</taxon>
        <taxon>Alteromonadales</taxon>
        <taxon>Shewanellaceae</taxon>
        <taxon>Shewanella</taxon>
    </lineage>
</organism>
<evidence type="ECO:0000313" key="1">
    <source>
        <dbReference type="EMBL" id="AZG74512.1"/>
    </source>
</evidence>
<dbReference type="PANTHER" id="PTHR36154">
    <property type="entry name" value="DNA-BINDING TRANSCRIPTIONAL ACTIVATOR ALPA"/>
    <property type="match status" value="1"/>
</dbReference>
<proteinExistence type="predicted"/>
<keyword evidence="2" id="KW-1185">Reference proteome</keyword>
<protein>
    <submittedName>
        <fullName evidence="1">AlpA family transcriptional regulator</fullName>
    </submittedName>
</protein>
<dbReference type="RefSeq" id="WP_124732007.1">
    <property type="nucleotide sequence ID" value="NZ_CBCSKC010000052.1"/>
</dbReference>
<dbReference type="Pfam" id="PF05930">
    <property type="entry name" value="Phage_AlpA"/>
    <property type="match status" value="1"/>
</dbReference>